<reference evidence="2 3" key="1">
    <citation type="journal article" date="2024" name="Int. J. Syst. Evol. Microbiol.">
        <title>Paenibacillus hexagrammi sp. nov., a novel bacterium isolated from the gut content of Hexagrammos agrammus.</title>
        <authorList>
            <person name="Jung H.K."/>
            <person name="Kim D.G."/>
            <person name="Zin H."/>
            <person name="Park J."/>
            <person name="Jung H."/>
            <person name="Kim Y.O."/>
            <person name="Kong H.J."/>
            <person name="Kim J.W."/>
            <person name="Kim Y.S."/>
        </authorList>
    </citation>
    <scope>NUCLEOTIDE SEQUENCE [LARGE SCALE GENOMIC DNA]</scope>
    <source>
        <strain evidence="2 3">YPD9-1</strain>
    </source>
</reference>
<dbReference type="CDD" id="cd01948">
    <property type="entry name" value="EAL"/>
    <property type="match status" value="1"/>
</dbReference>
<gene>
    <name evidence="2" type="ORF">L0M14_18555</name>
</gene>
<dbReference type="PANTHER" id="PTHR33121:SF70">
    <property type="entry name" value="SIGNALING PROTEIN YKOW"/>
    <property type="match status" value="1"/>
</dbReference>
<proteinExistence type="predicted"/>
<name>A0ABY3SFA4_9BACL</name>
<dbReference type="Gene3D" id="3.20.20.450">
    <property type="entry name" value="EAL domain"/>
    <property type="match status" value="1"/>
</dbReference>
<dbReference type="Proteomes" id="UP001649230">
    <property type="component" value="Chromosome"/>
</dbReference>
<dbReference type="Pfam" id="PF00563">
    <property type="entry name" value="EAL"/>
    <property type="match status" value="1"/>
</dbReference>
<dbReference type="RefSeq" id="WP_235118110.1">
    <property type="nucleotide sequence ID" value="NZ_CP090978.1"/>
</dbReference>
<protein>
    <submittedName>
        <fullName evidence="2">EAL domain-containing protein</fullName>
    </submittedName>
</protein>
<sequence length="218" mass="24467">MRWTHSELGSIEPSVFIPLAEQTGVIVELGEWILGEACRQARYWQCDGNPNLTIAINISIRQFKSPNFSSRVLEILDEVDFDPAFLELEVTESMMQNLSESISILSELRSKGVKISIDDFGTGYSSLSILRHLPADFLKIDRSFTQELTADTPSDSIVKLIIDIGHSMNLQVICEGIEQLQELSILQQYGCDIGQGFYFHRPSSPEEIGLLLSRKSLV</sequence>
<dbReference type="SUPFAM" id="SSF141868">
    <property type="entry name" value="EAL domain-like"/>
    <property type="match status" value="1"/>
</dbReference>
<evidence type="ECO:0000313" key="3">
    <source>
        <dbReference type="Proteomes" id="UP001649230"/>
    </source>
</evidence>
<feature type="domain" description="EAL" evidence="1">
    <location>
        <begin position="1"/>
        <end position="216"/>
    </location>
</feature>
<dbReference type="InterPro" id="IPR001633">
    <property type="entry name" value="EAL_dom"/>
</dbReference>
<dbReference type="InterPro" id="IPR050706">
    <property type="entry name" value="Cyclic-di-GMP_PDE-like"/>
</dbReference>
<evidence type="ECO:0000313" key="2">
    <source>
        <dbReference type="EMBL" id="UJF31765.1"/>
    </source>
</evidence>
<dbReference type="PROSITE" id="PS50883">
    <property type="entry name" value="EAL"/>
    <property type="match status" value="1"/>
</dbReference>
<dbReference type="SMART" id="SM00052">
    <property type="entry name" value="EAL"/>
    <property type="match status" value="1"/>
</dbReference>
<keyword evidence="3" id="KW-1185">Reference proteome</keyword>
<dbReference type="InterPro" id="IPR035919">
    <property type="entry name" value="EAL_sf"/>
</dbReference>
<organism evidence="2 3">
    <name type="scientific">Paenibacillus hexagrammi</name>
    <dbReference type="NCBI Taxonomy" id="2908839"/>
    <lineage>
        <taxon>Bacteria</taxon>
        <taxon>Bacillati</taxon>
        <taxon>Bacillota</taxon>
        <taxon>Bacilli</taxon>
        <taxon>Bacillales</taxon>
        <taxon>Paenibacillaceae</taxon>
        <taxon>Paenibacillus</taxon>
    </lineage>
</organism>
<accession>A0ABY3SFA4</accession>
<dbReference type="EMBL" id="CP090978">
    <property type="protein sequence ID" value="UJF31765.1"/>
    <property type="molecule type" value="Genomic_DNA"/>
</dbReference>
<dbReference type="PANTHER" id="PTHR33121">
    <property type="entry name" value="CYCLIC DI-GMP PHOSPHODIESTERASE PDEF"/>
    <property type="match status" value="1"/>
</dbReference>
<evidence type="ECO:0000259" key="1">
    <source>
        <dbReference type="PROSITE" id="PS50883"/>
    </source>
</evidence>